<name>A0A6V7R5X5_9BACL</name>
<dbReference type="InterPro" id="IPR005471">
    <property type="entry name" value="Tscrpt_reg_IclR_N"/>
</dbReference>
<dbReference type="Gene3D" id="3.30.450.40">
    <property type="match status" value="1"/>
</dbReference>
<dbReference type="PANTHER" id="PTHR30136">
    <property type="entry name" value="HELIX-TURN-HELIX TRANSCRIPTIONAL REGULATOR, ICLR FAMILY"/>
    <property type="match status" value="1"/>
</dbReference>
<keyword evidence="3" id="KW-0804">Transcription</keyword>
<dbReference type="InterPro" id="IPR029016">
    <property type="entry name" value="GAF-like_dom_sf"/>
</dbReference>
<dbReference type="Pfam" id="PF01614">
    <property type="entry name" value="IclR_C"/>
    <property type="match status" value="1"/>
</dbReference>
<dbReference type="GO" id="GO:0003700">
    <property type="term" value="F:DNA-binding transcription factor activity"/>
    <property type="evidence" value="ECO:0007669"/>
    <property type="project" value="TreeGrafter"/>
</dbReference>
<keyword evidence="1" id="KW-0805">Transcription regulation</keyword>
<dbReference type="InterPro" id="IPR036388">
    <property type="entry name" value="WH-like_DNA-bd_sf"/>
</dbReference>
<sequence>MALKTLSFGIDVLNYFARPHASWGLRELAKEMDVNHSVLHRALKELVNKNFLVQHMTTKKYTLGPGIEPFINSYKAQNNLQKLVRSRMTSLSDVTGESIFLLKIINDKAVTVEVIESPSPLKFIVSKGTEVSLQSGAFTWSILAFLPEQKTAEILDQKVIKRTETTHTHKDDILKEISKIQQQGWAYSVGEYAENIFGISVPIFYSDDTLFGSLTISGPSFRMNEEKFDRIFPYLLNTKEALENLFSIYEQTVDETYY</sequence>
<dbReference type="InterPro" id="IPR036390">
    <property type="entry name" value="WH_DNA-bd_sf"/>
</dbReference>
<evidence type="ECO:0000256" key="2">
    <source>
        <dbReference type="ARBA" id="ARBA00023125"/>
    </source>
</evidence>
<protein>
    <submittedName>
        <fullName evidence="6">Pca regulon regulatory protein</fullName>
    </submittedName>
</protein>
<dbReference type="SUPFAM" id="SSF55781">
    <property type="entry name" value="GAF domain-like"/>
    <property type="match status" value="1"/>
</dbReference>
<evidence type="ECO:0000313" key="6">
    <source>
        <dbReference type="EMBL" id="CAD2072282.1"/>
    </source>
</evidence>
<proteinExistence type="predicted"/>
<dbReference type="PANTHER" id="PTHR30136:SF24">
    <property type="entry name" value="HTH-TYPE TRANSCRIPTIONAL REPRESSOR ALLR"/>
    <property type="match status" value="1"/>
</dbReference>
<dbReference type="Gene3D" id="1.10.10.10">
    <property type="entry name" value="Winged helix-like DNA-binding domain superfamily/Winged helix DNA-binding domain"/>
    <property type="match status" value="1"/>
</dbReference>
<dbReference type="SUPFAM" id="SSF46785">
    <property type="entry name" value="Winged helix' DNA-binding domain"/>
    <property type="match status" value="1"/>
</dbReference>
<dbReference type="PROSITE" id="PS51078">
    <property type="entry name" value="ICLR_ED"/>
    <property type="match status" value="1"/>
</dbReference>
<gene>
    <name evidence="6" type="primary">pcaR</name>
    <name evidence="6" type="ORF">JEOPIN946_00380</name>
</gene>
<dbReference type="Proteomes" id="UP000588186">
    <property type="component" value="Unassembled WGS sequence"/>
</dbReference>
<evidence type="ECO:0000259" key="5">
    <source>
        <dbReference type="PROSITE" id="PS51078"/>
    </source>
</evidence>
<evidence type="ECO:0000313" key="7">
    <source>
        <dbReference type="Proteomes" id="UP000588186"/>
    </source>
</evidence>
<evidence type="ECO:0000256" key="1">
    <source>
        <dbReference type="ARBA" id="ARBA00023015"/>
    </source>
</evidence>
<dbReference type="SMART" id="SM00346">
    <property type="entry name" value="HTH_ICLR"/>
    <property type="match status" value="1"/>
</dbReference>
<dbReference type="PROSITE" id="PS51077">
    <property type="entry name" value="HTH_ICLR"/>
    <property type="match status" value="1"/>
</dbReference>
<feature type="domain" description="HTH iclR-type" evidence="4">
    <location>
        <begin position="3"/>
        <end position="65"/>
    </location>
</feature>
<reference evidence="6 7" key="1">
    <citation type="submission" date="2020-07" db="EMBL/GenBank/DDBJ databases">
        <authorList>
            <person name="Criscuolo A."/>
        </authorList>
    </citation>
    <scope>NUCLEOTIDE SEQUENCE [LARGE SCALE GENOMIC DNA]</scope>
    <source>
        <strain evidence="6">CIP107946</strain>
    </source>
</reference>
<feature type="domain" description="IclR-ED" evidence="5">
    <location>
        <begin position="66"/>
        <end position="248"/>
    </location>
</feature>
<accession>A0A6V7R5X5</accession>
<dbReference type="RefSeq" id="WP_186076369.1">
    <property type="nucleotide sequence ID" value="NZ_CAJEWB010000005.1"/>
</dbReference>
<dbReference type="AlphaFoldDB" id="A0A6V7R5X5"/>
<keyword evidence="2" id="KW-0238">DNA-binding</keyword>
<evidence type="ECO:0000256" key="3">
    <source>
        <dbReference type="ARBA" id="ARBA00023163"/>
    </source>
</evidence>
<comment type="caution">
    <text evidence="6">The sequence shown here is derived from an EMBL/GenBank/DDBJ whole genome shotgun (WGS) entry which is preliminary data.</text>
</comment>
<dbReference type="InterPro" id="IPR014757">
    <property type="entry name" value="Tscrpt_reg_IclR_C"/>
</dbReference>
<evidence type="ECO:0000259" key="4">
    <source>
        <dbReference type="PROSITE" id="PS51077"/>
    </source>
</evidence>
<dbReference type="GO" id="GO:0045892">
    <property type="term" value="P:negative regulation of DNA-templated transcription"/>
    <property type="evidence" value="ECO:0007669"/>
    <property type="project" value="UniProtKB-ARBA"/>
</dbReference>
<dbReference type="GO" id="GO:0003677">
    <property type="term" value="F:DNA binding"/>
    <property type="evidence" value="ECO:0007669"/>
    <property type="project" value="UniProtKB-KW"/>
</dbReference>
<keyword evidence="7" id="KW-1185">Reference proteome</keyword>
<dbReference type="InterPro" id="IPR050707">
    <property type="entry name" value="HTH_MetabolicPath_Reg"/>
</dbReference>
<dbReference type="EMBL" id="CAJEWB010000005">
    <property type="protein sequence ID" value="CAD2072282.1"/>
    <property type="molecule type" value="Genomic_DNA"/>
</dbReference>
<organism evidence="6 7">
    <name type="scientific">Phocicoccus pinnipedialis</name>
    <dbReference type="NCBI Taxonomy" id="110845"/>
    <lineage>
        <taxon>Bacteria</taxon>
        <taxon>Bacillati</taxon>
        <taxon>Bacillota</taxon>
        <taxon>Bacilli</taxon>
        <taxon>Bacillales</taxon>
        <taxon>Salinicoccaceae</taxon>
        <taxon>Phocicoccus</taxon>
    </lineage>
</organism>
<dbReference type="Pfam" id="PF09339">
    <property type="entry name" value="HTH_IclR"/>
    <property type="match status" value="1"/>
</dbReference>